<evidence type="ECO:0000313" key="4">
    <source>
        <dbReference type="Ensembl" id="ENSUAMP00000030901.1"/>
    </source>
</evidence>
<sequence length="114" mass="12739">FLLLEKPRCGRVITNSSGAIRNPPRNEMHDNITCVWEIKANASDHVVLAFPYLNLDCTNEYFEILDGPPSSTKSLGKTCSGFYLTYASSSNLLLPKCGIWGESFHFSNFRSPYG</sequence>
<dbReference type="Proteomes" id="UP000291022">
    <property type="component" value="Unassembled WGS sequence"/>
</dbReference>
<dbReference type="SMART" id="SM00042">
    <property type="entry name" value="CUB"/>
    <property type="match status" value="1"/>
</dbReference>
<dbReference type="PANTHER" id="PTHR46908:SF8">
    <property type="entry name" value="C-TYPE LECTIN DOMAIN-CONTAINING PROTEIN"/>
    <property type="match status" value="1"/>
</dbReference>
<comment type="caution">
    <text evidence="2">Lacks conserved residue(s) required for the propagation of feature annotation.</text>
</comment>
<evidence type="ECO:0000256" key="1">
    <source>
        <dbReference type="ARBA" id="ARBA00023157"/>
    </source>
</evidence>
<dbReference type="Ensembl" id="ENSUAMT00000034473.1">
    <property type="protein sequence ID" value="ENSUAMP00000030901.1"/>
    <property type="gene ID" value="ENSUAMG00000023724.1"/>
</dbReference>
<dbReference type="GeneTree" id="ENSGT01140000283696"/>
<name>A0A452SEU7_URSAM</name>
<reference evidence="4" key="3">
    <citation type="submission" date="2025-09" db="UniProtKB">
        <authorList>
            <consortium name="Ensembl"/>
        </authorList>
    </citation>
    <scope>IDENTIFICATION</scope>
</reference>
<reference evidence="5" key="1">
    <citation type="submission" date="2016-06" db="EMBL/GenBank/DDBJ databases">
        <title>De novo assembly and RNA-Seq shows season-dependent expression and editing in black bear kidneys.</title>
        <authorList>
            <person name="Korstanje R."/>
            <person name="Srivastava A."/>
            <person name="Sarsani V.K."/>
            <person name="Sheehan S.M."/>
            <person name="Seger R.L."/>
            <person name="Barter M.E."/>
            <person name="Lindqvist C."/>
            <person name="Brody L.C."/>
            <person name="Mullikin J.C."/>
        </authorList>
    </citation>
    <scope>NUCLEOTIDE SEQUENCE [LARGE SCALE GENOMIC DNA]</scope>
</reference>
<dbReference type="Gene3D" id="2.60.120.290">
    <property type="entry name" value="Spermadhesin, CUB domain"/>
    <property type="match status" value="1"/>
</dbReference>
<dbReference type="OMA" id="NCNEEYV"/>
<dbReference type="InterPro" id="IPR052129">
    <property type="entry name" value="Spermadhesin-Link_domain"/>
</dbReference>
<evidence type="ECO:0000256" key="2">
    <source>
        <dbReference type="PROSITE-ProRule" id="PRU00059"/>
    </source>
</evidence>
<organism evidence="4 5">
    <name type="scientific">Ursus americanus</name>
    <name type="common">American black bear</name>
    <name type="synonym">Euarctos americanus</name>
    <dbReference type="NCBI Taxonomy" id="9643"/>
    <lineage>
        <taxon>Eukaryota</taxon>
        <taxon>Metazoa</taxon>
        <taxon>Chordata</taxon>
        <taxon>Craniata</taxon>
        <taxon>Vertebrata</taxon>
        <taxon>Euteleostomi</taxon>
        <taxon>Mammalia</taxon>
        <taxon>Eutheria</taxon>
        <taxon>Laurasiatheria</taxon>
        <taxon>Carnivora</taxon>
        <taxon>Caniformia</taxon>
        <taxon>Ursidae</taxon>
        <taxon>Ursus</taxon>
    </lineage>
</organism>
<proteinExistence type="predicted"/>
<dbReference type="InterPro" id="IPR000859">
    <property type="entry name" value="CUB_dom"/>
</dbReference>
<accession>A0A452SEU7</accession>
<dbReference type="InterPro" id="IPR035914">
    <property type="entry name" value="Sperma_CUB_dom_sf"/>
</dbReference>
<evidence type="ECO:0000313" key="5">
    <source>
        <dbReference type="Proteomes" id="UP000291022"/>
    </source>
</evidence>
<evidence type="ECO:0000259" key="3">
    <source>
        <dbReference type="PROSITE" id="PS01180"/>
    </source>
</evidence>
<dbReference type="CDD" id="cd00041">
    <property type="entry name" value="CUB"/>
    <property type="match status" value="1"/>
</dbReference>
<keyword evidence="5" id="KW-1185">Reference proteome</keyword>
<dbReference type="AlphaFoldDB" id="A0A452SEU7"/>
<dbReference type="PANTHER" id="PTHR46908">
    <property type="entry name" value="CUBILIN-LIKE PROTEIN"/>
    <property type="match status" value="1"/>
</dbReference>
<keyword evidence="1" id="KW-1015">Disulfide bond</keyword>
<reference evidence="4" key="2">
    <citation type="submission" date="2025-08" db="UniProtKB">
        <authorList>
            <consortium name="Ensembl"/>
        </authorList>
    </citation>
    <scope>IDENTIFICATION</scope>
</reference>
<protein>
    <recommendedName>
        <fullName evidence="3">CUB domain-containing protein</fullName>
    </recommendedName>
</protein>
<dbReference type="Pfam" id="PF00431">
    <property type="entry name" value="CUB"/>
    <property type="match status" value="1"/>
</dbReference>
<dbReference type="PROSITE" id="PS01180">
    <property type="entry name" value="CUB"/>
    <property type="match status" value="1"/>
</dbReference>
<dbReference type="SUPFAM" id="SSF49854">
    <property type="entry name" value="Spermadhesin, CUB domain"/>
    <property type="match status" value="1"/>
</dbReference>
<feature type="domain" description="CUB" evidence="3">
    <location>
        <begin position="9"/>
        <end position="114"/>
    </location>
</feature>